<dbReference type="PANTHER" id="PTHR19965:SF94">
    <property type="entry name" value="FI13061P-RELATED"/>
    <property type="match status" value="1"/>
</dbReference>
<dbReference type="InterPro" id="IPR035979">
    <property type="entry name" value="RBD_domain_sf"/>
</dbReference>
<sequence>MGIFAHNFGGEPPMRNFFTRSPSPPATVTAGYRIVVSNLHPSVTQIDIKELFEDIGDLLESRLVRPGVAEVIYRNLEDAEKAVEAYHKRQLDGQPMNCLLVNPRATYKINPANLKYGR</sequence>
<dbReference type="Pfam" id="PF00076">
    <property type="entry name" value="RRM_1"/>
    <property type="match status" value="1"/>
</dbReference>
<dbReference type="PANTHER" id="PTHR19965">
    <property type="entry name" value="RNA AND EXPORT FACTOR BINDING PROTEIN"/>
    <property type="match status" value="1"/>
</dbReference>
<dbReference type="CDD" id="cd12681">
    <property type="entry name" value="RRM_SKAR"/>
    <property type="match status" value="1"/>
</dbReference>
<keyword evidence="1 2" id="KW-0694">RNA-binding</keyword>
<evidence type="ECO:0000313" key="4">
    <source>
        <dbReference type="EnsemblMetazoa" id="AMAM006344-PA"/>
    </source>
</evidence>
<name>A0A182SGK0_9DIPT</name>
<feature type="domain" description="RRM" evidence="3">
    <location>
        <begin position="32"/>
        <end position="103"/>
    </location>
</feature>
<evidence type="ECO:0000259" key="3">
    <source>
        <dbReference type="PROSITE" id="PS50102"/>
    </source>
</evidence>
<accession>A0A182SGK0</accession>
<dbReference type="InterPro" id="IPR012677">
    <property type="entry name" value="Nucleotide-bd_a/b_plait_sf"/>
</dbReference>
<evidence type="ECO:0000256" key="2">
    <source>
        <dbReference type="PROSITE-ProRule" id="PRU00176"/>
    </source>
</evidence>
<reference evidence="5" key="1">
    <citation type="submission" date="2013-09" db="EMBL/GenBank/DDBJ databases">
        <title>The Genome Sequence of Anopheles maculatus species B.</title>
        <authorList>
            <consortium name="The Broad Institute Genomics Platform"/>
            <person name="Neafsey D.E."/>
            <person name="Besansky N."/>
            <person name="Howell P."/>
            <person name="Walton C."/>
            <person name="Young S.K."/>
            <person name="Zeng Q."/>
            <person name="Gargeya S."/>
            <person name="Fitzgerald M."/>
            <person name="Haas B."/>
            <person name="Abouelleil A."/>
            <person name="Allen A.W."/>
            <person name="Alvarado L."/>
            <person name="Arachchi H.M."/>
            <person name="Berlin A.M."/>
            <person name="Chapman S.B."/>
            <person name="Gainer-Dewar J."/>
            <person name="Goldberg J."/>
            <person name="Griggs A."/>
            <person name="Gujja S."/>
            <person name="Hansen M."/>
            <person name="Howarth C."/>
            <person name="Imamovic A."/>
            <person name="Ireland A."/>
            <person name="Larimer J."/>
            <person name="McCowan C."/>
            <person name="Murphy C."/>
            <person name="Pearson M."/>
            <person name="Poon T.W."/>
            <person name="Priest M."/>
            <person name="Roberts A."/>
            <person name="Saif S."/>
            <person name="Shea T."/>
            <person name="Sisk P."/>
            <person name="Sykes S."/>
            <person name="Wortman J."/>
            <person name="Nusbaum C."/>
            <person name="Birren B."/>
        </authorList>
    </citation>
    <scope>NUCLEOTIDE SEQUENCE [LARGE SCALE GENOMIC DNA]</scope>
    <source>
        <strain evidence="5">maculatus3</strain>
    </source>
</reference>
<dbReference type="Proteomes" id="UP000075901">
    <property type="component" value="Unassembled WGS sequence"/>
</dbReference>
<dbReference type="SUPFAM" id="SSF54928">
    <property type="entry name" value="RNA-binding domain, RBD"/>
    <property type="match status" value="1"/>
</dbReference>
<dbReference type="InterPro" id="IPR051229">
    <property type="entry name" value="ALYREF_mRNA_export"/>
</dbReference>
<dbReference type="AlphaFoldDB" id="A0A182SGK0"/>
<dbReference type="GO" id="GO:0006406">
    <property type="term" value="P:mRNA export from nucleus"/>
    <property type="evidence" value="ECO:0007669"/>
    <property type="project" value="TreeGrafter"/>
</dbReference>
<protein>
    <recommendedName>
        <fullName evidence="3">RRM domain-containing protein</fullName>
    </recommendedName>
</protein>
<dbReference type="InterPro" id="IPR000504">
    <property type="entry name" value="RRM_dom"/>
</dbReference>
<reference evidence="4" key="2">
    <citation type="submission" date="2020-05" db="UniProtKB">
        <authorList>
            <consortium name="EnsemblMetazoa"/>
        </authorList>
    </citation>
    <scope>IDENTIFICATION</scope>
    <source>
        <strain evidence="4">maculatus3</strain>
    </source>
</reference>
<evidence type="ECO:0000256" key="1">
    <source>
        <dbReference type="ARBA" id="ARBA00022884"/>
    </source>
</evidence>
<dbReference type="VEuPathDB" id="VectorBase:AMAM006344"/>
<proteinExistence type="predicted"/>
<dbReference type="Gene3D" id="3.30.70.330">
    <property type="match status" value="1"/>
</dbReference>
<keyword evidence="5" id="KW-1185">Reference proteome</keyword>
<dbReference type="PROSITE" id="PS50102">
    <property type="entry name" value="RRM"/>
    <property type="match status" value="1"/>
</dbReference>
<evidence type="ECO:0000313" key="5">
    <source>
        <dbReference type="Proteomes" id="UP000075901"/>
    </source>
</evidence>
<dbReference type="GO" id="GO:0005634">
    <property type="term" value="C:nucleus"/>
    <property type="evidence" value="ECO:0007669"/>
    <property type="project" value="TreeGrafter"/>
</dbReference>
<dbReference type="SMART" id="SM00360">
    <property type="entry name" value="RRM"/>
    <property type="match status" value="1"/>
</dbReference>
<dbReference type="EnsemblMetazoa" id="AMAM006344-RA">
    <property type="protein sequence ID" value="AMAM006344-PA"/>
    <property type="gene ID" value="AMAM006344"/>
</dbReference>
<organism evidence="4 5">
    <name type="scientific">Anopheles maculatus</name>
    <dbReference type="NCBI Taxonomy" id="74869"/>
    <lineage>
        <taxon>Eukaryota</taxon>
        <taxon>Metazoa</taxon>
        <taxon>Ecdysozoa</taxon>
        <taxon>Arthropoda</taxon>
        <taxon>Hexapoda</taxon>
        <taxon>Insecta</taxon>
        <taxon>Pterygota</taxon>
        <taxon>Neoptera</taxon>
        <taxon>Endopterygota</taxon>
        <taxon>Diptera</taxon>
        <taxon>Nematocera</taxon>
        <taxon>Culicoidea</taxon>
        <taxon>Culicidae</taxon>
        <taxon>Anophelinae</taxon>
        <taxon>Anopheles</taxon>
        <taxon>Anopheles maculatus group</taxon>
    </lineage>
</organism>
<dbReference type="GO" id="GO:0003729">
    <property type="term" value="F:mRNA binding"/>
    <property type="evidence" value="ECO:0007669"/>
    <property type="project" value="TreeGrafter"/>
</dbReference>
<dbReference type="InterPro" id="IPR034784">
    <property type="entry name" value="PDIP3_RRM"/>
</dbReference>